<proteinExistence type="predicted"/>
<gene>
    <name evidence="2" type="ORF">B0H63DRAFT_523362</name>
</gene>
<evidence type="ECO:0000313" key="3">
    <source>
        <dbReference type="Proteomes" id="UP001285441"/>
    </source>
</evidence>
<organism evidence="2 3">
    <name type="scientific">Podospora didyma</name>
    <dbReference type="NCBI Taxonomy" id="330526"/>
    <lineage>
        <taxon>Eukaryota</taxon>
        <taxon>Fungi</taxon>
        <taxon>Dikarya</taxon>
        <taxon>Ascomycota</taxon>
        <taxon>Pezizomycotina</taxon>
        <taxon>Sordariomycetes</taxon>
        <taxon>Sordariomycetidae</taxon>
        <taxon>Sordariales</taxon>
        <taxon>Podosporaceae</taxon>
        <taxon>Podospora</taxon>
    </lineage>
</organism>
<keyword evidence="3" id="KW-1185">Reference proteome</keyword>
<evidence type="ECO:0000256" key="1">
    <source>
        <dbReference type="SAM" id="MobiDB-lite"/>
    </source>
</evidence>
<dbReference type="Proteomes" id="UP001285441">
    <property type="component" value="Unassembled WGS sequence"/>
</dbReference>
<dbReference type="EMBL" id="JAULSW010000004">
    <property type="protein sequence ID" value="KAK3386037.1"/>
    <property type="molecule type" value="Genomic_DNA"/>
</dbReference>
<name>A0AAE0NQV1_9PEZI</name>
<reference evidence="2" key="2">
    <citation type="submission" date="2023-06" db="EMBL/GenBank/DDBJ databases">
        <authorList>
            <consortium name="Lawrence Berkeley National Laboratory"/>
            <person name="Haridas S."/>
            <person name="Hensen N."/>
            <person name="Bonometti L."/>
            <person name="Westerberg I."/>
            <person name="Brannstrom I.O."/>
            <person name="Guillou S."/>
            <person name="Cros-Aarteil S."/>
            <person name="Calhoun S."/>
            <person name="Kuo A."/>
            <person name="Mondo S."/>
            <person name="Pangilinan J."/>
            <person name="Riley R."/>
            <person name="LaButti K."/>
            <person name="Andreopoulos B."/>
            <person name="Lipzen A."/>
            <person name="Chen C."/>
            <person name="Yanf M."/>
            <person name="Daum C."/>
            <person name="Ng V."/>
            <person name="Clum A."/>
            <person name="Steindorff A."/>
            <person name="Ohm R."/>
            <person name="Martin F."/>
            <person name="Silar P."/>
            <person name="Natvig D."/>
            <person name="Lalanne C."/>
            <person name="Gautier V."/>
            <person name="Ament-velasquez S.L."/>
            <person name="Kruys A."/>
            <person name="Hutchinson M.I."/>
            <person name="Powell A.J."/>
            <person name="Barry K."/>
            <person name="Miller A.N."/>
            <person name="Grigoriev I.V."/>
            <person name="Debuchy R."/>
            <person name="Gladieux P."/>
            <person name="Thoren M.H."/>
            <person name="Johannesson H."/>
        </authorList>
    </citation>
    <scope>NUCLEOTIDE SEQUENCE</scope>
    <source>
        <strain evidence="2">CBS 232.78</strain>
    </source>
</reference>
<protein>
    <submittedName>
        <fullName evidence="2">Uncharacterized protein</fullName>
    </submittedName>
</protein>
<evidence type="ECO:0000313" key="2">
    <source>
        <dbReference type="EMBL" id="KAK3386037.1"/>
    </source>
</evidence>
<comment type="caution">
    <text evidence="2">The sequence shown here is derived from an EMBL/GenBank/DDBJ whole genome shotgun (WGS) entry which is preliminary data.</text>
</comment>
<feature type="region of interest" description="Disordered" evidence="1">
    <location>
        <begin position="1"/>
        <end position="48"/>
    </location>
</feature>
<sequence>MGSNEVEGQASASALHREDPLRMSSDALYRPMPNAQTVHESSTDSGYLSALATGSDAQQTEKHESRAVVEEWDIETVYSDPGSTGDPDLNVYKLELVDSLVHQVTRLDASPETLERVFEVLPSLLKSLALKLGQPGSTKAQRDVIYFLYNDLAQRFKEAMLSAAKEDCLEPGQPDCVDDEVVFSRIAEWLMGLNGHTQPSEDPAHHEEQPILPEHDEALLANVAREVFLTPLAEADAMKDIRKQIIETLPQSILISRRIVSETYTLHLDMQWDLVGFLHAQDGSTQKPEEVLRKVITLIGSMSEYLILSEKNSPGWDLVRGIEVAEIAGWLGAALRPSPSTSTIANYTLRLSSEDSDGNSPEGRCWRGLFGNPVIVRGYPIAPPALL</sequence>
<reference evidence="2" key="1">
    <citation type="journal article" date="2023" name="Mol. Phylogenet. Evol.">
        <title>Genome-scale phylogeny and comparative genomics of the fungal order Sordariales.</title>
        <authorList>
            <person name="Hensen N."/>
            <person name="Bonometti L."/>
            <person name="Westerberg I."/>
            <person name="Brannstrom I.O."/>
            <person name="Guillou S."/>
            <person name="Cros-Aarteil S."/>
            <person name="Calhoun S."/>
            <person name="Haridas S."/>
            <person name="Kuo A."/>
            <person name="Mondo S."/>
            <person name="Pangilinan J."/>
            <person name="Riley R."/>
            <person name="LaButti K."/>
            <person name="Andreopoulos B."/>
            <person name="Lipzen A."/>
            <person name="Chen C."/>
            <person name="Yan M."/>
            <person name="Daum C."/>
            <person name="Ng V."/>
            <person name="Clum A."/>
            <person name="Steindorff A."/>
            <person name="Ohm R.A."/>
            <person name="Martin F."/>
            <person name="Silar P."/>
            <person name="Natvig D.O."/>
            <person name="Lalanne C."/>
            <person name="Gautier V."/>
            <person name="Ament-Velasquez S.L."/>
            <person name="Kruys A."/>
            <person name="Hutchinson M.I."/>
            <person name="Powell A.J."/>
            <person name="Barry K."/>
            <person name="Miller A.N."/>
            <person name="Grigoriev I.V."/>
            <person name="Debuchy R."/>
            <person name="Gladieux P."/>
            <person name="Hiltunen Thoren M."/>
            <person name="Johannesson H."/>
        </authorList>
    </citation>
    <scope>NUCLEOTIDE SEQUENCE</scope>
    <source>
        <strain evidence="2">CBS 232.78</strain>
    </source>
</reference>
<accession>A0AAE0NQV1</accession>
<feature type="compositionally biased region" description="Polar residues" evidence="1">
    <location>
        <begin position="34"/>
        <end position="46"/>
    </location>
</feature>
<dbReference type="AlphaFoldDB" id="A0AAE0NQV1"/>